<dbReference type="PANTHER" id="PTHR11487:SF0">
    <property type="entry name" value="S-ACYL FATTY ACID SYNTHASE THIOESTERASE, MEDIUM CHAIN"/>
    <property type="match status" value="1"/>
</dbReference>
<dbReference type="RefSeq" id="WP_247808822.1">
    <property type="nucleotide sequence ID" value="NZ_CP095855.1"/>
</dbReference>
<evidence type="ECO:0000313" key="4">
    <source>
        <dbReference type="Proteomes" id="UP000830198"/>
    </source>
</evidence>
<feature type="domain" description="Thioesterase" evidence="2">
    <location>
        <begin position="7"/>
        <end position="221"/>
    </location>
</feature>
<sequence>MRISGVQLFIFPHAGGSEISYVSIEKELLPETVTSTICYTGRGRRIHEPFQKDMEAMAMDCMKIVQQKRKEELPLVFLGHSLGSLIAFETMNCMRRHGLELPELVFFSGRKGPAATEKNNRSLLSDKELLDCLSRMGGIPDAFLQHPDFLSFYLPIIRNDLRLNDTYRYQPHEAFDIPFVVMNGTDDEHVGPEPALSWKEHTRAACYQEWLEGNHFYFSDATTFSRTLSKYFSMHFPHLQLSRFKACI</sequence>
<keyword evidence="4" id="KW-1185">Reference proteome</keyword>
<name>A0ABY4HVN2_CHIFI</name>
<dbReference type="InterPro" id="IPR001031">
    <property type="entry name" value="Thioesterase"/>
</dbReference>
<dbReference type="PANTHER" id="PTHR11487">
    <property type="entry name" value="THIOESTERASE"/>
    <property type="match status" value="1"/>
</dbReference>
<dbReference type="InterPro" id="IPR012223">
    <property type="entry name" value="TEII"/>
</dbReference>
<dbReference type="SUPFAM" id="SSF53474">
    <property type="entry name" value="alpha/beta-Hydrolases"/>
    <property type="match status" value="1"/>
</dbReference>
<dbReference type="InterPro" id="IPR029058">
    <property type="entry name" value="AB_hydrolase_fold"/>
</dbReference>
<evidence type="ECO:0000256" key="1">
    <source>
        <dbReference type="ARBA" id="ARBA00007169"/>
    </source>
</evidence>
<dbReference type="EMBL" id="CP095855">
    <property type="protein sequence ID" value="UPK66611.1"/>
    <property type="molecule type" value="Genomic_DNA"/>
</dbReference>
<proteinExistence type="inferred from homology"/>
<dbReference type="Gene3D" id="3.40.50.1820">
    <property type="entry name" value="alpha/beta hydrolase"/>
    <property type="match status" value="1"/>
</dbReference>
<comment type="similarity">
    <text evidence="1">Belongs to the thioesterase family.</text>
</comment>
<evidence type="ECO:0000313" key="3">
    <source>
        <dbReference type="EMBL" id="UPK66611.1"/>
    </source>
</evidence>
<evidence type="ECO:0000259" key="2">
    <source>
        <dbReference type="Pfam" id="PF00975"/>
    </source>
</evidence>
<organism evidence="3 4">
    <name type="scientific">Chitinophaga filiformis</name>
    <name type="common">Myxococcus filiformis</name>
    <name type="synonym">Flexibacter filiformis</name>
    <dbReference type="NCBI Taxonomy" id="104663"/>
    <lineage>
        <taxon>Bacteria</taxon>
        <taxon>Pseudomonadati</taxon>
        <taxon>Bacteroidota</taxon>
        <taxon>Chitinophagia</taxon>
        <taxon>Chitinophagales</taxon>
        <taxon>Chitinophagaceae</taxon>
        <taxon>Chitinophaga</taxon>
    </lineage>
</organism>
<protein>
    <submittedName>
        <fullName evidence="3">Thioesterase domain-containing protein</fullName>
    </submittedName>
</protein>
<accession>A0ABY4HVN2</accession>
<dbReference type="Proteomes" id="UP000830198">
    <property type="component" value="Chromosome"/>
</dbReference>
<gene>
    <name evidence="3" type="ORF">MYF79_16860</name>
</gene>
<dbReference type="Pfam" id="PF00975">
    <property type="entry name" value="Thioesterase"/>
    <property type="match status" value="1"/>
</dbReference>
<reference evidence="3 4" key="1">
    <citation type="submission" date="2022-04" db="EMBL/GenBank/DDBJ databases">
        <title>The arsenic-methylating capacity of Chitinophaga filiformis YT5 during chitin decomposition.</title>
        <authorList>
            <person name="Chen G."/>
            <person name="Liang Y."/>
        </authorList>
    </citation>
    <scope>NUCLEOTIDE SEQUENCE [LARGE SCALE GENOMIC DNA]</scope>
    <source>
        <strain evidence="3 4">YT5</strain>
    </source>
</reference>